<dbReference type="InterPro" id="IPR039361">
    <property type="entry name" value="Cyclin"/>
</dbReference>
<dbReference type="PANTHER" id="PTHR10177">
    <property type="entry name" value="CYCLINS"/>
    <property type="match status" value="1"/>
</dbReference>
<organism evidence="7 8">
    <name type="scientific">Vairimorpha necatrix</name>
    <dbReference type="NCBI Taxonomy" id="6039"/>
    <lineage>
        <taxon>Eukaryota</taxon>
        <taxon>Fungi</taxon>
        <taxon>Fungi incertae sedis</taxon>
        <taxon>Microsporidia</taxon>
        <taxon>Nosematidae</taxon>
        <taxon>Vairimorpha</taxon>
    </lineage>
</organism>
<protein>
    <submittedName>
        <fullName evidence="7">Cyclin-family protein</fullName>
    </submittedName>
</protein>
<dbReference type="Gene3D" id="1.10.472.10">
    <property type="entry name" value="Cyclin-like"/>
    <property type="match status" value="2"/>
</dbReference>
<dbReference type="EMBL" id="CP142737">
    <property type="protein sequence ID" value="WUR05024.1"/>
    <property type="molecule type" value="Genomic_DNA"/>
</dbReference>
<dbReference type="GeneID" id="90542871"/>
<accession>A0AAX4JGE4</accession>
<evidence type="ECO:0000256" key="5">
    <source>
        <dbReference type="RuleBase" id="RU000383"/>
    </source>
</evidence>
<dbReference type="GO" id="GO:0051301">
    <property type="term" value="P:cell division"/>
    <property type="evidence" value="ECO:0007669"/>
    <property type="project" value="UniProtKB-KW"/>
</dbReference>
<dbReference type="AlphaFoldDB" id="A0AAX4JGE4"/>
<proteinExistence type="inferred from homology"/>
<dbReference type="SMART" id="SM00385">
    <property type="entry name" value="CYCLIN"/>
    <property type="match status" value="1"/>
</dbReference>
<evidence type="ECO:0000256" key="4">
    <source>
        <dbReference type="ARBA" id="ARBA00023306"/>
    </source>
</evidence>
<dbReference type="Pfam" id="PF00134">
    <property type="entry name" value="Cyclin_N"/>
    <property type="match status" value="1"/>
</dbReference>
<evidence type="ECO:0000256" key="2">
    <source>
        <dbReference type="ARBA" id="ARBA00022618"/>
    </source>
</evidence>
<dbReference type="InterPro" id="IPR013763">
    <property type="entry name" value="Cyclin-like_dom"/>
</dbReference>
<keyword evidence="4" id="KW-0131">Cell cycle</keyword>
<evidence type="ECO:0000259" key="6">
    <source>
        <dbReference type="SMART" id="SM00385"/>
    </source>
</evidence>
<reference evidence="7" key="1">
    <citation type="journal article" date="2024" name="BMC Genomics">
        <title>Functional annotation of a divergent genome using sequence and structure-based similarity.</title>
        <authorList>
            <person name="Svedberg D."/>
            <person name="Winiger R.R."/>
            <person name="Berg A."/>
            <person name="Sharma H."/>
            <person name="Tellgren-Roth C."/>
            <person name="Debrunner-Vossbrinck B.A."/>
            <person name="Vossbrinck C.R."/>
            <person name="Barandun J."/>
        </authorList>
    </citation>
    <scope>NUCLEOTIDE SEQUENCE</scope>
    <source>
        <strain evidence="7">Illinois isolate</strain>
    </source>
</reference>
<comment type="similarity">
    <text evidence="1 5">Belongs to the cyclin family.</text>
</comment>
<sequence length="216" mass="25679">MKLFRRVFHDITNVSKKNIKLTIHKSSHRKKLIRWLYEVIRDFKYSQSTFGLTIYILDSYTQQMGFDINSYQLIGITSLFIAAKLEERATKPLEDYLVVTDNLVSAEELINMERMIIVNIQFDIKIPHSYLKLWYLKRMTNHFTMKERQEILFSAFACIIEKNASIKNIYCVYLEGIREAERIMSGSDISKDLEFYIKNNRVIRHIDFKSVTNKLI</sequence>
<evidence type="ECO:0000313" key="7">
    <source>
        <dbReference type="EMBL" id="WUR05024.1"/>
    </source>
</evidence>
<keyword evidence="8" id="KW-1185">Reference proteome</keyword>
<dbReference type="InterPro" id="IPR006671">
    <property type="entry name" value="Cyclin_N"/>
</dbReference>
<dbReference type="GO" id="GO:0051726">
    <property type="term" value="P:regulation of cell cycle"/>
    <property type="evidence" value="ECO:0007669"/>
    <property type="project" value="UniProtKB-ARBA"/>
</dbReference>
<dbReference type="GO" id="GO:0019887">
    <property type="term" value="F:protein kinase regulator activity"/>
    <property type="evidence" value="ECO:0007669"/>
    <property type="project" value="UniProtKB-ARBA"/>
</dbReference>
<gene>
    <name evidence="7" type="ORF">VNE69_12009</name>
</gene>
<dbReference type="KEGG" id="vnx:VNE69_12009"/>
<dbReference type="FunFam" id="1.10.472.10:FF:000010">
    <property type="entry name" value="G1/S-specific cyclin Cln1"/>
    <property type="match status" value="1"/>
</dbReference>
<evidence type="ECO:0000256" key="3">
    <source>
        <dbReference type="ARBA" id="ARBA00023127"/>
    </source>
</evidence>
<dbReference type="SUPFAM" id="SSF47954">
    <property type="entry name" value="Cyclin-like"/>
    <property type="match status" value="1"/>
</dbReference>
<name>A0AAX4JGE4_9MICR</name>
<dbReference type="RefSeq" id="XP_065331169.1">
    <property type="nucleotide sequence ID" value="XM_065475097.1"/>
</dbReference>
<dbReference type="Proteomes" id="UP001334084">
    <property type="component" value="Chromosome 12"/>
</dbReference>
<evidence type="ECO:0000313" key="8">
    <source>
        <dbReference type="Proteomes" id="UP001334084"/>
    </source>
</evidence>
<keyword evidence="3 5" id="KW-0195">Cyclin</keyword>
<evidence type="ECO:0000256" key="1">
    <source>
        <dbReference type="ARBA" id="ARBA00008742"/>
    </source>
</evidence>
<dbReference type="InterPro" id="IPR036915">
    <property type="entry name" value="Cyclin-like_sf"/>
</dbReference>
<keyword evidence="2" id="KW-0132">Cell division</keyword>
<feature type="domain" description="Cyclin-like" evidence="6">
    <location>
        <begin position="34"/>
        <end position="118"/>
    </location>
</feature>